<protein>
    <recommendedName>
        <fullName evidence="7">Fatty acid hydroxylase domain-containing protein</fullName>
    </recommendedName>
</protein>
<dbReference type="PANTHER" id="PTHR11863">
    <property type="entry name" value="STEROL DESATURASE"/>
    <property type="match status" value="1"/>
</dbReference>
<evidence type="ECO:0000256" key="1">
    <source>
        <dbReference type="ARBA" id="ARBA00004370"/>
    </source>
</evidence>
<feature type="transmembrane region" description="Helical" evidence="6">
    <location>
        <begin position="183"/>
        <end position="203"/>
    </location>
</feature>
<evidence type="ECO:0000256" key="4">
    <source>
        <dbReference type="ARBA" id="ARBA00023136"/>
    </source>
</evidence>
<reference evidence="8 9" key="1">
    <citation type="submission" date="2023-11" db="EMBL/GenBank/DDBJ databases">
        <title>An acidophilic fungus is an integral part of prey digestion in a carnivorous sundew plant.</title>
        <authorList>
            <person name="Tsai I.J."/>
        </authorList>
    </citation>
    <scope>NUCLEOTIDE SEQUENCE [LARGE SCALE GENOMIC DNA]</scope>
    <source>
        <strain evidence="8">169a</strain>
    </source>
</reference>
<feature type="transmembrane region" description="Helical" evidence="6">
    <location>
        <begin position="96"/>
        <end position="114"/>
    </location>
</feature>
<dbReference type="Pfam" id="PF04116">
    <property type="entry name" value="FA_hydroxylase"/>
    <property type="match status" value="1"/>
</dbReference>
<keyword evidence="2 6" id="KW-0812">Transmembrane</keyword>
<evidence type="ECO:0000313" key="9">
    <source>
        <dbReference type="Proteomes" id="UP001303373"/>
    </source>
</evidence>
<evidence type="ECO:0000256" key="3">
    <source>
        <dbReference type="ARBA" id="ARBA00022989"/>
    </source>
</evidence>
<dbReference type="GO" id="GO:0008610">
    <property type="term" value="P:lipid biosynthetic process"/>
    <property type="evidence" value="ECO:0007669"/>
    <property type="project" value="InterPro"/>
</dbReference>
<accession>A0AAQ3M0Z7</accession>
<evidence type="ECO:0000259" key="7">
    <source>
        <dbReference type="Pfam" id="PF04116"/>
    </source>
</evidence>
<feature type="compositionally biased region" description="Polar residues" evidence="5">
    <location>
        <begin position="1"/>
        <end position="12"/>
    </location>
</feature>
<dbReference type="GO" id="GO:0016491">
    <property type="term" value="F:oxidoreductase activity"/>
    <property type="evidence" value="ECO:0007669"/>
    <property type="project" value="InterPro"/>
</dbReference>
<sequence length="362" mass="41575">MAQTTTTKSAGSGPNPKDSMKSTWRSADKSTWRINHHILDKMDVHPTKLNEPAPVFAKTDPIPYMPHWQQHILVLVHAFLPILLHQAFVSLTGQNLGPVIAGIYYTIAFGAIAVREVHLIRKLAYKYGYLDGDVHLRDEIPDAGVDKIATTLNKVTGARIAMAIYLTYKMNVAPFDEMADPAWWGWLLVQTAIYPIAIDFWFYMYHRAMHDVPFLWQFHRTHHLTKHPNALMSAYADHVQEFFDIAGIPLLAYGTMRAMGLEMSFYQLWICSQYIAYTEIGGHSGLRIALTPPNPLDPVLKMLRMELVLEDHDLHHRKGWRKSHNYGKQTRVWDRIFGTCIDRIETTPTNVDYVNTAQMPFY</sequence>
<comment type="subcellular location">
    <subcellularLocation>
        <location evidence="1">Membrane</location>
    </subcellularLocation>
</comment>
<dbReference type="AlphaFoldDB" id="A0AAQ3M0Z7"/>
<keyword evidence="3 6" id="KW-1133">Transmembrane helix</keyword>
<feature type="transmembrane region" description="Helical" evidence="6">
    <location>
        <begin position="68"/>
        <end position="84"/>
    </location>
</feature>
<evidence type="ECO:0000256" key="2">
    <source>
        <dbReference type="ARBA" id="ARBA00022692"/>
    </source>
</evidence>
<keyword evidence="9" id="KW-1185">Reference proteome</keyword>
<evidence type="ECO:0000256" key="6">
    <source>
        <dbReference type="SAM" id="Phobius"/>
    </source>
</evidence>
<dbReference type="InterPro" id="IPR050307">
    <property type="entry name" value="Sterol_Desaturase_Related"/>
</dbReference>
<proteinExistence type="predicted"/>
<evidence type="ECO:0000256" key="5">
    <source>
        <dbReference type="SAM" id="MobiDB-lite"/>
    </source>
</evidence>
<keyword evidence="4 6" id="KW-0472">Membrane</keyword>
<dbReference type="GO" id="GO:0016020">
    <property type="term" value="C:membrane"/>
    <property type="evidence" value="ECO:0007669"/>
    <property type="project" value="UniProtKB-SubCell"/>
</dbReference>
<dbReference type="GO" id="GO:0005506">
    <property type="term" value="F:iron ion binding"/>
    <property type="evidence" value="ECO:0007669"/>
    <property type="project" value="InterPro"/>
</dbReference>
<dbReference type="InterPro" id="IPR006694">
    <property type="entry name" value="Fatty_acid_hydroxylase"/>
</dbReference>
<name>A0AAQ3M0Z7_9PEZI</name>
<dbReference type="EMBL" id="CP138581">
    <property type="protein sequence ID" value="WPG98789.1"/>
    <property type="molecule type" value="Genomic_DNA"/>
</dbReference>
<gene>
    <name evidence="8" type="ORF">R9X50_00158500</name>
</gene>
<feature type="region of interest" description="Disordered" evidence="5">
    <location>
        <begin position="1"/>
        <end position="25"/>
    </location>
</feature>
<dbReference type="Proteomes" id="UP001303373">
    <property type="component" value="Chromosome 2"/>
</dbReference>
<organism evidence="8 9">
    <name type="scientific">Acrodontium crateriforme</name>
    <dbReference type="NCBI Taxonomy" id="150365"/>
    <lineage>
        <taxon>Eukaryota</taxon>
        <taxon>Fungi</taxon>
        <taxon>Dikarya</taxon>
        <taxon>Ascomycota</taxon>
        <taxon>Pezizomycotina</taxon>
        <taxon>Dothideomycetes</taxon>
        <taxon>Dothideomycetidae</taxon>
        <taxon>Mycosphaerellales</taxon>
        <taxon>Teratosphaeriaceae</taxon>
        <taxon>Acrodontium</taxon>
    </lineage>
</organism>
<evidence type="ECO:0000313" key="8">
    <source>
        <dbReference type="EMBL" id="WPG98789.1"/>
    </source>
</evidence>
<feature type="domain" description="Fatty acid hydroxylase" evidence="7">
    <location>
        <begin position="192"/>
        <end position="339"/>
    </location>
</feature>